<evidence type="ECO:0000256" key="13">
    <source>
        <dbReference type="ARBA" id="ARBA00023136"/>
    </source>
</evidence>
<evidence type="ECO:0000256" key="16">
    <source>
        <dbReference type="ARBA" id="ARBA00023288"/>
    </source>
</evidence>
<evidence type="ECO:0000256" key="7">
    <source>
        <dbReference type="ARBA" id="ARBA00022490"/>
    </source>
</evidence>
<evidence type="ECO:0000256" key="19">
    <source>
        <dbReference type="ARBA" id="ARBA00042981"/>
    </source>
</evidence>
<comment type="similarity">
    <text evidence="17">Belongs to the calcineurin regulatory subunit family. CHP subfamily.</text>
</comment>
<evidence type="ECO:0000256" key="20">
    <source>
        <dbReference type="SAM" id="MobiDB-lite"/>
    </source>
</evidence>
<dbReference type="CDD" id="cd00051">
    <property type="entry name" value="EFh"/>
    <property type="match status" value="1"/>
</dbReference>
<evidence type="ECO:0000256" key="11">
    <source>
        <dbReference type="ARBA" id="ARBA00022837"/>
    </source>
</evidence>
<dbReference type="InterPro" id="IPR052490">
    <property type="entry name" value="CHP3"/>
</dbReference>
<dbReference type="GO" id="GO:0005737">
    <property type="term" value="C:cytoplasm"/>
    <property type="evidence" value="ECO:0007669"/>
    <property type="project" value="UniProtKB-SubCell"/>
</dbReference>
<dbReference type="GO" id="GO:0032587">
    <property type="term" value="C:ruffle membrane"/>
    <property type="evidence" value="ECO:0007669"/>
    <property type="project" value="UniProtKB-SubCell"/>
</dbReference>
<sequence length="442" mass="48369">MVTESPALPRALPKPGPGEAPPFMGVLGHPCAPCAGGHSPGSASAGAAAGFGSRGRPRPIPAPGYTGVTSEQIEHLHRRFKQLSQDQLTIRKENFDSIPDLEFNPIRGKIVHAFFDKRNLRQESDGLADEINFEDFLTIMSYFRPIEMNMDEEQLDRFRKEKLKFLFHMYDSDHDGKITLQEYRNVVEELLSGNPHLEKESARSIADGAMMEAASICVGQMVGAWAGSCFPALPCRHKRGWKVSLLPRASPCPGAALAGGVFAGSSSQGDVISRGDQQTASHKPPILTEKAAAMGVWELIWGRASTGSPWETCPSAQGTSLCHPFPFTGQLQCFLSHHDRARTRCTRASPSRISLRCGRASTSRPRCTCASSTWTPSLTATEEGQQDQEEGQEEEEEEEEEAPAAAPCPGTWLPAPWLCPTRVADPRWGCPLLSRNIRGFYL</sequence>
<dbReference type="GO" id="GO:0005634">
    <property type="term" value="C:nucleus"/>
    <property type="evidence" value="ECO:0007669"/>
    <property type="project" value="UniProtKB-SubCell"/>
</dbReference>
<keyword evidence="10" id="KW-0221">Differentiation</keyword>
<feature type="region of interest" description="Disordered" evidence="20">
    <location>
        <begin position="378"/>
        <end position="409"/>
    </location>
</feature>
<dbReference type="PROSITE" id="PS00018">
    <property type="entry name" value="EF_HAND_1"/>
    <property type="match status" value="1"/>
</dbReference>
<evidence type="ECO:0000313" key="23">
    <source>
        <dbReference type="Proteomes" id="UP000016665"/>
    </source>
</evidence>
<feature type="region of interest" description="Disordered" evidence="20">
    <location>
        <begin position="1"/>
        <end position="21"/>
    </location>
</feature>
<evidence type="ECO:0000259" key="21">
    <source>
        <dbReference type="PROSITE" id="PS50222"/>
    </source>
</evidence>
<comment type="subcellular location">
    <subcellularLocation>
        <location evidence="3">Cell projection</location>
        <location evidence="3">Lamellipodium</location>
    </subcellularLocation>
    <subcellularLocation>
        <location evidence="4">Cell projection</location>
        <location evidence="4">Ruffle membrane</location>
    </subcellularLocation>
    <subcellularLocation>
        <location evidence="2">Cytoplasm</location>
    </subcellularLocation>
    <subcellularLocation>
        <location evidence="5">Membrane</location>
        <topology evidence="5">Lipid-anchor</topology>
    </subcellularLocation>
    <subcellularLocation>
        <location evidence="1">Nucleus</location>
    </subcellularLocation>
</comment>
<keyword evidence="14" id="KW-0539">Nucleus</keyword>
<evidence type="ECO:0000256" key="3">
    <source>
        <dbReference type="ARBA" id="ARBA00004510"/>
    </source>
</evidence>
<dbReference type="Pfam" id="PF00036">
    <property type="entry name" value="EF-hand_1"/>
    <property type="match status" value="1"/>
</dbReference>
<reference evidence="22" key="3">
    <citation type="submission" date="2025-09" db="UniProtKB">
        <authorList>
            <consortium name="Ensembl"/>
        </authorList>
    </citation>
    <scope>IDENTIFICATION</scope>
</reference>
<feature type="region of interest" description="Disordered" evidence="20">
    <location>
        <begin position="37"/>
        <end position="63"/>
    </location>
</feature>
<dbReference type="GO" id="GO:0004860">
    <property type="term" value="F:protein kinase inhibitor activity"/>
    <property type="evidence" value="ECO:0007669"/>
    <property type="project" value="UniProtKB-KW"/>
</dbReference>
<dbReference type="GO" id="GO:0030154">
    <property type="term" value="P:cell differentiation"/>
    <property type="evidence" value="ECO:0007669"/>
    <property type="project" value="UniProtKB-KW"/>
</dbReference>
<evidence type="ECO:0000256" key="6">
    <source>
        <dbReference type="ARBA" id="ARBA00022475"/>
    </source>
</evidence>
<evidence type="ECO:0000256" key="8">
    <source>
        <dbReference type="ARBA" id="ARBA00022707"/>
    </source>
</evidence>
<keyword evidence="11" id="KW-0106">Calcium</keyword>
<dbReference type="SMART" id="SM00054">
    <property type="entry name" value="EFh"/>
    <property type="match status" value="1"/>
</dbReference>
<evidence type="ECO:0000256" key="4">
    <source>
        <dbReference type="ARBA" id="ARBA00004632"/>
    </source>
</evidence>
<dbReference type="InterPro" id="IPR018247">
    <property type="entry name" value="EF_Hand_1_Ca_BS"/>
</dbReference>
<keyword evidence="12" id="KW-0649">Protein kinase inhibitor</keyword>
<evidence type="ECO:0000256" key="10">
    <source>
        <dbReference type="ARBA" id="ARBA00022782"/>
    </source>
</evidence>
<evidence type="ECO:0000313" key="22">
    <source>
        <dbReference type="Ensembl" id="ENSFALP00000026939.1"/>
    </source>
</evidence>
<dbReference type="SUPFAM" id="SSF47473">
    <property type="entry name" value="EF-hand"/>
    <property type="match status" value="1"/>
</dbReference>
<feature type="compositionally biased region" description="Low complexity" evidence="20">
    <location>
        <begin position="37"/>
        <end position="51"/>
    </location>
</feature>
<evidence type="ECO:0000256" key="15">
    <source>
        <dbReference type="ARBA" id="ARBA00023273"/>
    </source>
</evidence>
<dbReference type="Gene3D" id="1.10.238.10">
    <property type="entry name" value="EF-hand"/>
    <property type="match status" value="1"/>
</dbReference>
<evidence type="ECO:0000256" key="5">
    <source>
        <dbReference type="ARBA" id="ARBA00004635"/>
    </source>
</evidence>
<evidence type="ECO:0000256" key="2">
    <source>
        <dbReference type="ARBA" id="ARBA00004496"/>
    </source>
</evidence>
<dbReference type="AlphaFoldDB" id="A0A803VW33"/>
<feature type="compositionally biased region" description="Acidic residues" evidence="20">
    <location>
        <begin position="384"/>
        <end position="402"/>
    </location>
</feature>
<evidence type="ECO:0000256" key="12">
    <source>
        <dbReference type="ARBA" id="ARBA00023013"/>
    </source>
</evidence>
<gene>
    <name evidence="22" type="primary">TESC</name>
</gene>
<accession>A0A803VW33</accession>
<dbReference type="GO" id="GO:0005509">
    <property type="term" value="F:calcium ion binding"/>
    <property type="evidence" value="ECO:0007669"/>
    <property type="project" value="InterPro"/>
</dbReference>
<keyword evidence="7" id="KW-0963">Cytoplasm</keyword>
<protein>
    <recommendedName>
        <fullName evidence="18">Calcineurin B homologous protein 3</fullName>
    </recommendedName>
    <alternativeName>
        <fullName evidence="19">Tescalcin</fullName>
    </alternativeName>
</protein>
<feature type="domain" description="EF-hand" evidence="21">
    <location>
        <begin position="158"/>
        <end position="193"/>
    </location>
</feature>
<dbReference type="PROSITE" id="PS50222">
    <property type="entry name" value="EF_HAND_2"/>
    <property type="match status" value="1"/>
</dbReference>
<keyword evidence="9" id="KW-0479">Metal-binding</keyword>
<name>A0A803VW33_FICAL</name>
<dbReference type="GeneTree" id="ENSGT00940000155845"/>
<keyword evidence="15" id="KW-0966">Cell projection</keyword>
<keyword evidence="6" id="KW-1003">Cell membrane</keyword>
<evidence type="ECO:0000256" key="17">
    <source>
        <dbReference type="ARBA" id="ARBA00038164"/>
    </source>
</evidence>
<reference evidence="22 23" key="1">
    <citation type="journal article" date="2012" name="Nature">
        <title>The genomic landscape of species divergence in Ficedula flycatchers.</title>
        <authorList>
            <person name="Ellegren H."/>
            <person name="Smeds L."/>
            <person name="Burri R."/>
            <person name="Olason P.I."/>
            <person name="Backstrom N."/>
            <person name="Kawakami T."/>
            <person name="Kunstner A."/>
            <person name="Makinen H."/>
            <person name="Nadachowska-Brzyska K."/>
            <person name="Qvarnstrom A."/>
            <person name="Uebbing S."/>
            <person name="Wolf J.B."/>
        </authorList>
    </citation>
    <scope>NUCLEOTIDE SEQUENCE [LARGE SCALE GENOMIC DNA]</scope>
</reference>
<keyword evidence="23" id="KW-1185">Reference proteome</keyword>
<evidence type="ECO:0000256" key="9">
    <source>
        <dbReference type="ARBA" id="ARBA00022723"/>
    </source>
</evidence>
<keyword evidence="16" id="KW-0449">Lipoprotein</keyword>
<evidence type="ECO:0000256" key="1">
    <source>
        <dbReference type="ARBA" id="ARBA00004123"/>
    </source>
</evidence>
<evidence type="ECO:0000256" key="18">
    <source>
        <dbReference type="ARBA" id="ARBA00041032"/>
    </source>
</evidence>
<dbReference type="PANTHER" id="PTHR46823">
    <property type="entry name" value="CALCINEURIN B HOMOLOGOUS PROTEIN 3"/>
    <property type="match status" value="1"/>
</dbReference>
<dbReference type="InterPro" id="IPR002048">
    <property type="entry name" value="EF_hand_dom"/>
</dbReference>
<dbReference type="Proteomes" id="UP000016665">
    <property type="component" value="Chromosome 15"/>
</dbReference>
<organism evidence="22 23">
    <name type="scientific">Ficedula albicollis</name>
    <name type="common">Collared flycatcher</name>
    <name type="synonym">Muscicapa albicollis</name>
    <dbReference type="NCBI Taxonomy" id="59894"/>
    <lineage>
        <taxon>Eukaryota</taxon>
        <taxon>Metazoa</taxon>
        <taxon>Chordata</taxon>
        <taxon>Craniata</taxon>
        <taxon>Vertebrata</taxon>
        <taxon>Euteleostomi</taxon>
        <taxon>Archelosauria</taxon>
        <taxon>Archosauria</taxon>
        <taxon>Dinosauria</taxon>
        <taxon>Saurischia</taxon>
        <taxon>Theropoda</taxon>
        <taxon>Coelurosauria</taxon>
        <taxon>Aves</taxon>
        <taxon>Neognathae</taxon>
        <taxon>Neoaves</taxon>
        <taxon>Telluraves</taxon>
        <taxon>Australaves</taxon>
        <taxon>Passeriformes</taxon>
        <taxon>Muscicapidae</taxon>
        <taxon>Ficedula</taxon>
    </lineage>
</organism>
<proteinExistence type="inferred from homology"/>
<dbReference type="GO" id="GO:0030027">
    <property type="term" value="C:lamellipodium"/>
    <property type="evidence" value="ECO:0007669"/>
    <property type="project" value="UniProtKB-SubCell"/>
</dbReference>
<evidence type="ECO:0000256" key="14">
    <source>
        <dbReference type="ARBA" id="ARBA00023242"/>
    </source>
</evidence>
<reference evidence="22" key="2">
    <citation type="submission" date="2025-08" db="UniProtKB">
        <authorList>
            <consortium name="Ensembl"/>
        </authorList>
    </citation>
    <scope>IDENTIFICATION</scope>
</reference>
<dbReference type="InterPro" id="IPR011992">
    <property type="entry name" value="EF-hand-dom_pair"/>
</dbReference>
<keyword evidence="13" id="KW-0472">Membrane</keyword>
<keyword evidence="8" id="KW-0519">Myristate</keyword>
<dbReference type="Ensembl" id="ENSFALT00000042607.1">
    <property type="protein sequence ID" value="ENSFALP00000026939.1"/>
    <property type="gene ID" value="ENSFALG00000007133.2"/>
</dbReference>